<comment type="caution">
    <text evidence="1">The sequence shown here is derived from an EMBL/GenBank/DDBJ whole genome shotgun (WGS) entry which is preliminary data.</text>
</comment>
<dbReference type="Proteomes" id="UP000799755">
    <property type="component" value="Unassembled WGS sequence"/>
</dbReference>
<reference evidence="1" key="1">
    <citation type="journal article" date="2020" name="Stud. Mycol.">
        <title>101 Dothideomycetes genomes: a test case for predicting lifestyles and emergence of pathogens.</title>
        <authorList>
            <person name="Haridas S."/>
            <person name="Albert R."/>
            <person name="Binder M."/>
            <person name="Bloem J."/>
            <person name="Labutti K."/>
            <person name="Salamov A."/>
            <person name="Andreopoulos B."/>
            <person name="Baker S."/>
            <person name="Barry K."/>
            <person name="Bills G."/>
            <person name="Bluhm B."/>
            <person name="Cannon C."/>
            <person name="Castanera R."/>
            <person name="Culley D."/>
            <person name="Daum C."/>
            <person name="Ezra D."/>
            <person name="Gonzalez J."/>
            <person name="Henrissat B."/>
            <person name="Kuo A."/>
            <person name="Liang C."/>
            <person name="Lipzen A."/>
            <person name="Lutzoni F."/>
            <person name="Magnuson J."/>
            <person name="Mondo S."/>
            <person name="Nolan M."/>
            <person name="Ohm R."/>
            <person name="Pangilinan J."/>
            <person name="Park H.-J."/>
            <person name="Ramirez L."/>
            <person name="Alfaro M."/>
            <person name="Sun H."/>
            <person name="Tritt A."/>
            <person name="Yoshinaga Y."/>
            <person name="Zwiers L.-H."/>
            <person name="Turgeon B."/>
            <person name="Goodwin S."/>
            <person name="Spatafora J."/>
            <person name="Crous P."/>
            <person name="Grigoriev I."/>
        </authorList>
    </citation>
    <scope>NUCLEOTIDE SEQUENCE</scope>
    <source>
        <strain evidence="1">ATCC 200398</strain>
    </source>
</reference>
<keyword evidence="2" id="KW-1185">Reference proteome</keyword>
<sequence length="308" mass="36587">MTQRSPKRTLDEYLEDYERSMKRRGIFTRDKPSYLYADILWLVVAFITTFIFAGWILERRRNRFPIYLRSNEHDYSKIDAEALVLFLAEHLDIVEKGIRIGNQQIHFLNGVVGWLPHFISRPSTATVLVGWFCFCGFWYRMSVQHMLWRYNLWFLVTDSFVFFLVLSFTNADFWIAMLASFWAYVLFGACSVALHRQLGDHAWKPVFLILKHYPKATRRDQRGEIERDDVEEEDAEALLNEHSLNRVEDTQSMISRLRQFWRQLQWSRYQPVPATESSPSIFGLRNLTERPSQPPPYQPCSTLVNERL</sequence>
<name>A0ACB6R5M1_9PLEO</name>
<dbReference type="EMBL" id="MU003499">
    <property type="protein sequence ID" value="KAF2473600.1"/>
    <property type="molecule type" value="Genomic_DNA"/>
</dbReference>
<evidence type="ECO:0000313" key="2">
    <source>
        <dbReference type="Proteomes" id="UP000799755"/>
    </source>
</evidence>
<organism evidence="1 2">
    <name type="scientific">Lindgomyces ingoldianus</name>
    <dbReference type="NCBI Taxonomy" id="673940"/>
    <lineage>
        <taxon>Eukaryota</taxon>
        <taxon>Fungi</taxon>
        <taxon>Dikarya</taxon>
        <taxon>Ascomycota</taxon>
        <taxon>Pezizomycotina</taxon>
        <taxon>Dothideomycetes</taxon>
        <taxon>Pleosporomycetidae</taxon>
        <taxon>Pleosporales</taxon>
        <taxon>Lindgomycetaceae</taxon>
        <taxon>Lindgomyces</taxon>
    </lineage>
</organism>
<gene>
    <name evidence="1" type="ORF">BDR25DRAFT_301817</name>
</gene>
<proteinExistence type="predicted"/>
<evidence type="ECO:0000313" key="1">
    <source>
        <dbReference type="EMBL" id="KAF2473600.1"/>
    </source>
</evidence>
<protein>
    <submittedName>
        <fullName evidence="1">Uncharacterized protein</fullName>
    </submittedName>
</protein>
<accession>A0ACB6R5M1</accession>